<feature type="binding site" evidence="8">
    <location>
        <position position="129"/>
    </location>
    <ligand>
        <name>substrate</name>
    </ligand>
</feature>
<keyword evidence="12" id="KW-1185">Reference proteome</keyword>
<comment type="caution">
    <text evidence="11">The sequence shown here is derived from an EMBL/GenBank/DDBJ whole genome shotgun (WGS) entry which is preliminary data.</text>
</comment>
<dbReference type="AlphaFoldDB" id="A0A1Q2YKM0"/>
<dbReference type="GO" id="GO:0042180">
    <property type="term" value="P:ketone metabolic process"/>
    <property type="evidence" value="ECO:0007669"/>
    <property type="project" value="UniProtKB-ARBA"/>
</dbReference>
<evidence type="ECO:0000313" key="11">
    <source>
        <dbReference type="EMBL" id="GAV29923.1"/>
    </source>
</evidence>
<evidence type="ECO:0000256" key="4">
    <source>
        <dbReference type="ARBA" id="ARBA00066965"/>
    </source>
</evidence>
<evidence type="ECO:0000256" key="5">
    <source>
        <dbReference type="ARBA" id="ARBA00079693"/>
    </source>
</evidence>
<name>A0A1Q2YKM0_9ASCO</name>
<accession>A0A1Q2YKM0</accession>
<reference evidence="11 12" key="1">
    <citation type="submission" date="2016-08" db="EMBL/GenBank/DDBJ databases">
        <title>Whole genome shotgun sequence of Pichia membranifaciens KS47-1.</title>
        <authorList>
            <person name="Konishi M."/>
            <person name="Ishida M."/>
            <person name="Arakawa T."/>
            <person name="Kato Y."/>
            <person name="Horiuchi J."/>
        </authorList>
    </citation>
    <scope>NUCLEOTIDE SEQUENCE [LARGE SCALE GENOMIC DNA]</scope>
    <source>
        <strain evidence="11 12">KS47-1</strain>
    </source>
</reference>
<evidence type="ECO:0000259" key="10">
    <source>
        <dbReference type="Pfam" id="PF00248"/>
    </source>
</evidence>
<dbReference type="InterPro" id="IPR023210">
    <property type="entry name" value="NADP_OxRdtase_dom"/>
</dbReference>
<evidence type="ECO:0000256" key="8">
    <source>
        <dbReference type="PIRSR" id="PIRSR000097-2"/>
    </source>
</evidence>
<comment type="catalytic activity">
    <reaction evidence="3">
        <text>isatin + NADPH + H(+) = 3-hydroxyindolin-2-one + NADP(+)</text>
        <dbReference type="Rhea" id="RHEA:68608"/>
        <dbReference type="ChEBI" id="CHEBI:15378"/>
        <dbReference type="ChEBI" id="CHEBI:27539"/>
        <dbReference type="ChEBI" id="CHEBI:28536"/>
        <dbReference type="ChEBI" id="CHEBI:57783"/>
        <dbReference type="ChEBI" id="CHEBI:58349"/>
    </reaction>
</comment>
<dbReference type="FunFam" id="3.20.20.100:FF:000002">
    <property type="entry name" value="2,5-diketo-D-gluconic acid reductase A"/>
    <property type="match status" value="1"/>
</dbReference>
<dbReference type="InterPro" id="IPR036812">
    <property type="entry name" value="NAD(P)_OxRdtase_dom_sf"/>
</dbReference>
<feature type="site" description="Lowers pKa of active site Tyr" evidence="9">
    <location>
        <position position="98"/>
    </location>
</feature>
<evidence type="ECO:0000256" key="2">
    <source>
        <dbReference type="ARBA" id="ARBA00050878"/>
    </source>
</evidence>
<dbReference type="PIRSF" id="PIRSF000097">
    <property type="entry name" value="AKR"/>
    <property type="match status" value="1"/>
</dbReference>
<dbReference type="EC" id="1.1.1.358" evidence="4"/>
<evidence type="ECO:0000256" key="9">
    <source>
        <dbReference type="PIRSR" id="PIRSR000097-3"/>
    </source>
</evidence>
<sequence length="327" mass="36612">MAAAAKMYILTARRVFLYCSSTKTLKLNTGATIPVIGLGTWQSPDEECYNAVLSALHAGYRHIDTARIYRNEEAVGKAIAQYLKESGTSRDKLFITTKLWCSEVQDPEKALKESLERLKLEYVDLYLMHWPVSMVNRGELVPKNAEGTTEIIPFEKWNYVETYKIMQKLYKEGLTKAIGISNFNIPKIDYLLAHPGVEVVPACLQVEIHPYLPQFDLVEYCTKKEILVECYSPLGSTGAPLLKDPALIKLAEKYNVSPACIAISWAVARDTIPLPKSVHEERIVSNLKIVDLAAEDVSTVNEVSKTTAKRLVKPDWGVDIFGDSAKL</sequence>
<dbReference type="PROSITE" id="PS00798">
    <property type="entry name" value="ALDOKETO_REDUCTASE_1"/>
    <property type="match status" value="1"/>
</dbReference>
<dbReference type="Gene3D" id="3.20.20.100">
    <property type="entry name" value="NADP-dependent oxidoreductase domain"/>
    <property type="match status" value="1"/>
</dbReference>
<dbReference type="SUPFAM" id="SSF51430">
    <property type="entry name" value="NAD(P)-linked oxidoreductase"/>
    <property type="match status" value="1"/>
</dbReference>
<proteinExistence type="predicted"/>
<dbReference type="InterPro" id="IPR020471">
    <property type="entry name" value="AKR"/>
</dbReference>
<gene>
    <name evidence="11" type="ORF">PMKS-003429</name>
</gene>
<feature type="active site" description="Proton donor" evidence="7">
    <location>
        <position position="69"/>
    </location>
</feature>
<dbReference type="PROSITE" id="PS00063">
    <property type="entry name" value="ALDOKETO_REDUCTASE_3"/>
    <property type="match status" value="1"/>
</dbReference>
<dbReference type="OrthoDB" id="416253at2759"/>
<dbReference type="PANTHER" id="PTHR11732">
    <property type="entry name" value="ALDO/KETO REDUCTASE"/>
    <property type="match status" value="1"/>
</dbReference>
<feature type="domain" description="NADP-dependent oxidoreductase" evidence="10">
    <location>
        <begin position="36"/>
        <end position="304"/>
    </location>
</feature>
<comment type="catalytic activity">
    <reaction evidence="2">
        <text>(R)-pantolactone + NADP(+) = 2-dehydropantolactone + NADPH + H(+)</text>
        <dbReference type="Rhea" id="RHEA:18981"/>
        <dbReference type="ChEBI" id="CHEBI:15378"/>
        <dbReference type="ChEBI" id="CHEBI:16719"/>
        <dbReference type="ChEBI" id="CHEBI:18395"/>
        <dbReference type="ChEBI" id="CHEBI:57783"/>
        <dbReference type="ChEBI" id="CHEBI:58349"/>
        <dbReference type="EC" id="1.1.1.358"/>
    </reaction>
</comment>
<organism evidence="11 12">
    <name type="scientific">Pichia membranifaciens</name>
    <dbReference type="NCBI Taxonomy" id="4926"/>
    <lineage>
        <taxon>Eukaryota</taxon>
        <taxon>Fungi</taxon>
        <taxon>Dikarya</taxon>
        <taxon>Ascomycota</taxon>
        <taxon>Saccharomycotina</taxon>
        <taxon>Pichiomycetes</taxon>
        <taxon>Pichiales</taxon>
        <taxon>Pichiaceae</taxon>
        <taxon>Pichia</taxon>
    </lineage>
</organism>
<evidence type="ECO:0000256" key="1">
    <source>
        <dbReference type="ARBA" id="ARBA00023002"/>
    </source>
</evidence>
<dbReference type="GO" id="GO:0047011">
    <property type="term" value="F:2-dehydropantolactone reductase (A-specific) activity"/>
    <property type="evidence" value="ECO:0007669"/>
    <property type="project" value="UniProtKB-ARBA"/>
</dbReference>
<protein>
    <recommendedName>
        <fullName evidence="5">2-dehydropantolactone reductase</fullName>
        <ecNumber evidence="4">1.1.1.358</ecNumber>
    </recommendedName>
    <alternativeName>
        <fullName evidence="5">2-dehydropantolactone reductase</fullName>
    </alternativeName>
    <alternativeName>
        <fullName evidence="6">Ketopantoyl-lactone reductase</fullName>
    </alternativeName>
</protein>
<evidence type="ECO:0000256" key="7">
    <source>
        <dbReference type="PIRSR" id="PIRSR000097-1"/>
    </source>
</evidence>
<dbReference type="Pfam" id="PF00248">
    <property type="entry name" value="Aldo_ket_red"/>
    <property type="match status" value="1"/>
</dbReference>
<dbReference type="InterPro" id="IPR018170">
    <property type="entry name" value="Aldo/ket_reductase_CS"/>
</dbReference>
<dbReference type="PRINTS" id="PR00069">
    <property type="entry name" value="ALDKETRDTASE"/>
</dbReference>
<dbReference type="PROSITE" id="PS00062">
    <property type="entry name" value="ALDOKETO_REDUCTASE_2"/>
    <property type="match status" value="1"/>
</dbReference>
<evidence type="ECO:0000256" key="6">
    <source>
        <dbReference type="ARBA" id="ARBA00081322"/>
    </source>
</evidence>
<dbReference type="EMBL" id="BDGI01000147">
    <property type="protein sequence ID" value="GAV29923.1"/>
    <property type="molecule type" value="Genomic_DNA"/>
</dbReference>
<dbReference type="Proteomes" id="UP000186136">
    <property type="component" value="Unassembled WGS sequence"/>
</dbReference>
<evidence type="ECO:0000313" key="12">
    <source>
        <dbReference type="Proteomes" id="UP000186136"/>
    </source>
</evidence>
<evidence type="ECO:0000256" key="3">
    <source>
        <dbReference type="ARBA" id="ARBA00051098"/>
    </source>
</evidence>
<keyword evidence="1" id="KW-0560">Oxidoreductase</keyword>